<evidence type="ECO:0000313" key="2">
    <source>
        <dbReference type="EMBL" id="KAH3672728.1"/>
    </source>
</evidence>
<dbReference type="AlphaFoldDB" id="A0A9P8PI94"/>
<comment type="caution">
    <text evidence="2">The sequence shown here is derived from an EMBL/GenBank/DDBJ whole genome shotgun (WGS) entry which is preliminary data.</text>
</comment>
<sequence length="197" mass="22213">MATRTFKNAQLPSEVVSLLKSGKLVHLATATKSGIPEVNLMNYHYLAESEIYSKLPKDLDTPESSNTQDQFFIILPTNIDTDKYHHVLENPNVSLLFHDWTTARNIQKSRNDQGEQSNLLRLLQDLNQTELSQVSATLSGDAKIVSDKEELSYYKSLLLEENPDSKVYVEGDENSIILVKIKGAKICDSHNNQVTYT</sequence>
<dbReference type="InterPro" id="IPR012349">
    <property type="entry name" value="Split_barrel_FMN-bd"/>
</dbReference>
<feature type="domain" description="Pyridoxamine 5'-phosphate oxidase N-terminal" evidence="1">
    <location>
        <begin position="12"/>
        <end position="154"/>
    </location>
</feature>
<dbReference type="PANTHER" id="PTHR28040">
    <property type="entry name" value="PYRIDOXAMINE 5'-PHOSPHATE OXIDASE YLR456W HOMOLOG-RELATED"/>
    <property type="match status" value="1"/>
</dbReference>
<dbReference type="OrthoDB" id="5300823at2759"/>
<gene>
    <name evidence="2" type="ORF">WICMUC_004134</name>
</gene>
<reference evidence="2" key="2">
    <citation type="submission" date="2021-01" db="EMBL/GenBank/DDBJ databases">
        <authorList>
            <person name="Schikora-Tamarit M.A."/>
        </authorList>
    </citation>
    <scope>NUCLEOTIDE SEQUENCE</scope>
    <source>
        <strain evidence="2">CBS6341</strain>
    </source>
</reference>
<dbReference type="InterPro" id="IPR052841">
    <property type="entry name" value="PMP_oxidase-like"/>
</dbReference>
<evidence type="ECO:0000313" key="3">
    <source>
        <dbReference type="Proteomes" id="UP000769528"/>
    </source>
</evidence>
<name>A0A9P8PI94_9ASCO</name>
<dbReference type="GO" id="GO:0005737">
    <property type="term" value="C:cytoplasm"/>
    <property type="evidence" value="ECO:0007669"/>
    <property type="project" value="TreeGrafter"/>
</dbReference>
<proteinExistence type="predicted"/>
<dbReference type="InterPro" id="IPR011576">
    <property type="entry name" value="Pyridox_Oxase_N"/>
</dbReference>
<dbReference type="PANTHER" id="PTHR28040:SF1">
    <property type="entry name" value="PYRIDOXAMINE 5'-PHOSPHATE OXIDASE YLR456W HOMOLOG-RELATED"/>
    <property type="match status" value="1"/>
</dbReference>
<protein>
    <recommendedName>
        <fullName evidence="1">Pyridoxamine 5'-phosphate oxidase N-terminal domain-containing protein</fullName>
    </recommendedName>
</protein>
<dbReference type="Pfam" id="PF01243">
    <property type="entry name" value="PNPOx_N"/>
    <property type="match status" value="1"/>
</dbReference>
<dbReference type="SUPFAM" id="SSF50475">
    <property type="entry name" value="FMN-binding split barrel"/>
    <property type="match status" value="1"/>
</dbReference>
<accession>A0A9P8PI94</accession>
<dbReference type="Gene3D" id="2.30.110.10">
    <property type="entry name" value="Electron Transport, Fmn-binding Protein, Chain A"/>
    <property type="match status" value="1"/>
</dbReference>
<keyword evidence="3" id="KW-1185">Reference proteome</keyword>
<organism evidence="2 3">
    <name type="scientific">Wickerhamomyces mucosus</name>
    <dbReference type="NCBI Taxonomy" id="1378264"/>
    <lineage>
        <taxon>Eukaryota</taxon>
        <taxon>Fungi</taxon>
        <taxon>Dikarya</taxon>
        <taxon>Ascomycota</taxon>
        <taxon>Saccharomycotina</taxon>
        <taxon>Saccharomycetes</taxon>
        <taxon>Phaffomycetales</taxon>
        <taxon>Wickerhamomycetaceae</taxon>
        <taxon>Wickerhamomyces</taxon>
    </lineage>
</organism>
<dbReference type="Proteomes" id="UP000769528">
    <property type="component" value="Unassembled WGS sequence"/>
</dbReference>
<reference evidence="2" key="1">
    <citation type="journal article" date="2021" name="Open Biol.">
        <title>Shared evolutionary footprints suggest mitochondrial oxidative damage underlies multiple complex I losses in fungi.</title>
        <authorList>
            <person name="Schikora-Tamarit M.A."/>
            <person name="Marcet-Houben M."/>
            <person name="Nosek J."/>
            <person name="Gabaldon T."/>
        </authorList>
    </citation>
    <scope>NUCLEOTIDE SEQUENCE</scope>
    <source>
        <strain evidence="2">CBS6341</strain>
    </source>
</reference>
<evidence type="ECO:0000259" key="1">
    <source>
        <dbReference type="Pfam" id="PF01243"/>
    </source>
</evidence>
<dbReference type="GO" id="GO:0005634">
    <property type="term" value="C:nucleus"/>
    <property type="evidence" value="ECO:0007669"/>
    <property type="project" value="TreeGrafter"/>
</dbReference>
<dbReference type="EMBL" id="JAEUBF010001113">
    <property type="protein sequence ID" value="KAH3672728.1"/>
    <property type="molecule type" value="Genomic_DNA"/>
</dbReference>